<sequence length="653" mass="73725">IETTKDFAQERSEEGSYQRNVISQTGKVEHSTLITKPHERSVIHTPGGTKRKVNPTHYAFKIKISEIIKEKVVHVEGKELASDTIISILEKELPECKGLSKTTLLKIISSVLGCTLRHMGKQRCSYYKGVTLRGDTVKEIQGEDGNSSVIIGMPGPSVSPSSRSPKSKVAKGDDLLPHPRSPVKCRTKLLLSDTSVEEPNEGMMLMMDQLHLSNPELKGQFAKIQHDLCLAQQKIQNLDVTCKNFAQEKTALAEQFSQLGDKIELYEKTASAIISTQDEIIYSYKEIIGSGNLLGGLLTISEKDAITGEVKTLRTILNLGLRTKGVVDIAEKFDPMLFSNIAHKVHHQCPTITNILEQLVLTRNTSRNTLKTADMKMKDSIHLLASLMDERDQHAGNDIPILFGLVCLCYGSGPSMIQIMQHLGLSESSEVLTNVLTKQLNNYKEIINLRVADDQTVITYQDNLQMKRTSMRHLRLSKLQKEKMKQNKMWDFTVRGWRVADSDGIEDVFKDKNTAVTPQRKLSSLKYDDTKIDVPPALTEFPEYANNATKIYPLPISQENQVKIVGVAGNLDLFNREFNFKSGRDKKYLPLHTNGKEFDLDRAYERYAFMKSLERHKEAQRRYEQILRHEPVDNEEMLEDCGESDSDNSEDSD</sequence>
<evidence type="ECO:0000256" key="1">
    <source>
        <dbReference type="SAM" id="MobiDB-lite"/>
    </source>
</evidence>
<feature type="non-terminal residue" evidence="2">
    <location>
        <position position="653"/>
    </location>
</feature>
<evidence type="ECO:0000313" key="3">
    <source>
        <dbReference type="Proteomes" id="UP001152795"/>
    </source>
</evidence>
<dbReference type="OrthoDB" id="6001607at2759"/>
<dbReference type="Proteomes" id="UP001152795">
    <property type="component" value="Unassembled WGS sequence"/>
</dbReference>
<proteinExistence type="predicted"/>
<name>A0A6S7H2W1_PARCT</name>
<feature type="compositionally biased region" description="Acidic residues" evidence="1">
    <location>
        <begin position="633"/>
        <end position="653"/>
    </location>
</feature>
<comment type="caution">
    <text evidence="2">The sequence shown here is derived from an EMBL/GenBank/DDBJ whole genome shotgun (WGS) entry which is preliminary data.</text>
</comment>
<keyword evidence="3" id="KW-1185">Reference proteome</keyword>
<reference evidence="2" key="1">
    <citation type="submission" date="2020-04" db="EMBL/GenBank/DDBJ databases">
        <authorList>
            <person name="Alioto T."/>
            <person name="Alioto T."/>
            <person name="Gomez Garrido J."/>
        </authorList>
    </citation>
    <scope>NUCLEOTIDE SEQUENCE</scope>
    <source>
        <strain evidence="2">A484AB</strain>
    </source>
</reference>
<dbReference type="EMBL" id="CACRXK020003028">
    <property type="protein sequence ID" value="CAB3997122.1"/>
    <property type="molecule type" value="Genomic_DNA"/>
</dbReference>
<organism evidence="2 3">
    <name type="scientific">Paramuricea clavata</name>
    <name type="common">Red gorgonian</name>
    <name type="synonym">Violescent sea-whip</name>
    <dbReference type="NCBI Taxonomy" id="317549"/>
    <lineage>
        <taxon>Eukaryota</taxon>
        <taxon>Metazoa</taxon>
        <taxon>Cnidaria</taxon>
        <taxon>Anthozoa</taxon>
        <taxon>Octocorallia</taxon>
        <taxon>Malacalcyonacea</taxon>
        <taxon>Plexauridae</taxon>
        <taxon>Paramuricea</taxon>
    </lineage>
</organism>
<feature type="region of interest" description="Disordered" evidence="1">
    <location>
        <begin position="629"/>
        <end position="653"/>
    </location>
</feature>
<evidence type="ECO:0000313" key="2">
    <source>
        <dbReference type="EMBL" id="CAB3997122.1"/>
    </source>
</evidence>
<gene>
    <name evidence="2" type="ORF">PACLA_8A067229</name>
</gene>
<protein>
    <submittedName>
        <fullName evidence="2">Uncharacterized protein</fullName>
    </submittedName>
</protein>
<accession>A0A6S7H2W1</accession>
<feature type="region of interest" description="Disordered" evidence="1">
    <location>
        <begin position="145"/>
        <end position="180"/>
    </location>
</feature>
<dbReference type="AlphaFoldDB" id="A0A6S7H2W1"/>